<keyword evidence="3" id="KW-0677">Repeat</keyword>
<keyword evidence="5" id="KW-0611">Plant defense</keyword>
<dbReference type="Gene3D" id="1.20.5.4130">
    <property type="match status" value="1"/>
</dbReference>
<evidence type="ECO:0000313" key="8">
    <source>
        <dbReference type="EMBL" id="KAK6124727.1"/>
    </source>
</evidence>
<feature type="domain" description="Disease resistance N-terminal" evidence="7">
    <location>
        <begin position="30"/>
        <end position="112"/>
    </location>
</feature>
<dbReference type="InterPro" id="IPR038005">
    <property type="entry name" value="RX-like_CC"/>
</dbReference>
<sequence>MMENVRFFLEKSLREDNLEREMKWRMQQWNFLLENLKRLLLHHAHLVNAKNQVEKLENDLRLFKAFLKDSTKKRRKDESLRQLVRQIRDVVYAAEDIIVAFVTQAAESKSKRYFVRALLTPTRLLSIAEQVEAVSRKISDIYGGKDKIDFAGLGIGDGEPKNLR</sequence>
<keyword evidence="6" id="KW-0067">ATP-binding</keyword>
<dbReference type="Pfam" id="PF18052">
    <property type="entry name" value="Rx_N"/>
    <property type="match status" value="1"/>
</dbReference>
<gene>
    <name evidence="8" type="ORF">DH2020_041528</name>
</gene>
<keyword evidence="9" id="KW-1185">Reference proteome</keyword>
<evidence type="ECO:0000256" key="4">
    <source>
        <dbReference type="ARBA" id="ARBA00022741"/>
    </source>
</evidence>
<keyword evidence="2" id="KW-0433">Leucine-rich repeat</keyword>
<proteinExistence type="inferred from homology"/>
<evidence type="ECO:0000256" key="5">
    <source>
        <dbReference type="ARBA" id="ARBA00022821"/>
    </source>
</evidence>
<evidence type="ECO:0000256" key="1">
    <source>
        <dbReference type="ARBA" id="ARBA00008894"/>
    </source>
</evidence>
<dbReference type="InterPro" id="IPR041118">
    <property type="entry name" value="Rx_N"/>
</dbReference>
<keyword evidence="4" id="KW-0547">Nucleotide-binding</keyword>
<comment type="caution">
    <text evidence="8">The sequence shown here is derived from an EMBL/GenBank/DDBJ whole genome shotgun (WGS) entry which is preliminary data.</text>
</comment>
<evidence type="ECO:0000256" key="2">
    <source>
        <dbReference type="ARBA" id="ARBA00022614"/>
    </source>
</evidence>
<dbReference type="EMBL" id="JABTTQ020002317">
    <property type="protein sequence ID" value="KAK6124727.1"/>
    <property type="molecule type" value="Genomic_DNA"/>
</dbReference>
<comment type="similarity">
    <text evidence="1">Belongs to the disease resistance NB-LRR family.</text>
</comment>
<evidence type="ECO:0000256" key="6">
    <source>
        <dbReference type="ARBA" id="ARBA00022840"/>
    </source>
</evidence>
<accession>A0ABR0UQ39</accession>
<evidence type="ECO:0000256" key="3">
    <source>
        <dbReference type="ARBA" id="ARBA00022737"/>
    </source>
</evidence>
<organism evidence="8 9">
    <name type="scientific">Rehmannia glutinosa</name>
    <name type="common">Chinese foxglove</name>
    <dbReference type="NCBI Taxonomy" id="99300"/>
    <lineage>
        <taxon>Eukaryota</taxon>
        <taxon>Viridiplantae</taxon>
        <taxon>Streptophyta</taxon>
        <taxon>Embryophyta</taxon>
        <taxon>Tracheophyta</taxon>
        <taxon>Spermatophyta</taxon>
        <taxon>Magnoliopsida</taxon>
        <taxon>eudicotyledons</taxon>
        <taxon>Gunneridae</taxon>
        <taxon>Pentapetalae</taxon>
        <taxon>asterids</taxon>
        <taxon>lamiids</taxon>
        <taxon>Lamiales</taxon>
        <taxon>Orobanchaceae</taxon>
        <taxon>Rehmannieae</taxon>
        <taxon>Rehmannia</taxon>
    </lineage>
</organism>
<evidence type="ECO:0000259" key="7">
    <source>
        <dbReference type="Pfam" id="PF18052"/>
    </source>
</evidence>
<dbReference type="Proteomes" id="UP001318860">
    <property type="component" value="Unassembled WGS sequence"/>
</dbReference>
<reference evidence="8 9" key="1">
    <citation type="journal article" date="2021" name="Comput. Struct. Biotechnol. J.">
        <title>De novo genome assembly of the potent medicinal plant Rehmannia glutinosa using nanopore technology.</title>
        <authorList>
            <person name="Ma L."/>
            <person name="Dong C."/>
            <person name="Song C."/>
            <person name="Wang X."/>
            <person name="Zheng X."/>
            <person name="Niu Y."/>
            <person name="Chen S."/>
            <person name="Feng W."/>
        </authorList>
    </citation>
    <scope>NUCLEOTIDE SEQUENCE [LARGE SCALE GENOMIC DNA]</scope>
    <source>
        <tissue evidence="8">Leaves</tissue>
    </source>
</reference>
<name>A0ABR0UQ39_REHGL</name>
<protein>
    <recommendedName>
        <fullName evidence="7">Disease resistance N-terminal domain-containing protein</fullName>
    </recommendedName>
</protein>
<evidence type="ECO:0000313" key="9">
    <source>
        <dbReference type="Proteomes" id="UP001318860"/>
    </source>
</evidence>
<dbReference type="CDD" id="cd14798">
    <property type="entry name" value="RX-CC_like"/>
    <property type="match status" value="1"/>
</dbReference>